<reference evidence="1 2" key="1">
    <citation type="journal article" date="2020" name="ISME J.">
        <title>Uncovering the hidden diversity of litter-decomposition mechanisms in mushroom-forming fungi.</title>
        <authorList>
            <person name="Floudas D."/>
            <person name="Bentzer J."/>
            <person name="Ahren D."/>
            <person name="Johansson T."/>
            <person name="Persson P."/>
            <person name="Tunlid A."/>
        </authorList>
    </citation>
    <scope>NUCLEOTIDE SEQUENCE [LARGE SCALE GENOMIC DNA]</scope>
    <source>
        <strain evidence="1 2">CBS 291.85</strain>
    </source>
</reference>
<dbReference type="Proteomes" id="UP000559256">
    <property type="component" value="Unassembled WGS sequence"/>
</dbReference>
<organism evidence="1 2">
    <name type="scientific">Tetrapyrgos nigripes</name>
    <dbReference type="NCBI Taxonomy" id="182062"/>
    <lineage>
        <taxon>Eukaryota</taxon>
        <taxon>Fungi</taxon>
        <taxon>Dikarya</taxon>
        <taxon>Basidiomycota</taxon>
        <taxon>Agaricomycotina</taxon>
        <taxon>Agaricomycetes</taxon>
        <taxon>Agaricomycetidae</taxon>
        <taxon>Agaricales</taxon>
        <taxon>Marasmiineae</taxon>
        <taxon>Marasmiaceae</taxon>
        <taxon>Tetrapyrgos</taxon>
    </lineage>
</organism>
<dbReference type="AlphaFoldDB" id="A0A8H5FNJ4"/>
<dbReference type="EMBL" id="JAACJM010000134">
    <property type="protein sequence ID" value="KAF5343765.1"/>
    <property type="molecule type" value="Genomic_DNA"/>
</dbReference>
<gene>
    <name evidence="1" type="ORF">D9758_015355</name>
</gene>
<protein>
    <submittedName>
        <fullName evidence="1">Uncharacterized protein</fullName>
    </submittedName>
</protein>
<accession>A0A8H5FNJ4</accession>
<keyword evidence="2" id="KW-1185">Reference proteome</keyword>
<comment type="caution">
    <text evidence="1">The sequence shown here is derived from an EMBL/GenBank/DDBJ whole genome shotgun (WGS) entry which is preliminary data.</text>
</comment>
<sequence>MVSKLLHEVDAAALSPGEQLVQDEGDNALDDEDKDEEIAVVYACNIDVYSKNCQYMSRLSLLVAPVLGVRRDA</sequence>
<proteinExistence type="predicted"/>
<evidence type="ECO:0000313" key="2">
    <source>
        <dbReference type="Proteomes" id="UP000559256"/>
    </source>
</evidence>
<evidence type="ECO:0000313" key="1">
    <source>
        <dbReference type="EMBL" id="KAF5343765.1"/>
    </source>
</evidence>
<name>A0A8H5FNJ4_9AGAR</name>